<evidence type="ECO:0000313" key="10">
    <source>
        <dbReference type="Proteomes" id="UP000252585"/>
    </source>
</evidence>
<keyword evidence="6 8" id="KW-1133">Transmembrane helix</keyword>
<evidence type="ECO:0000256" key="3">
    <source>
        <dbReference type="ARBA" id="ARBA00022448"/>
    </source>
</evidence>
<dbReference type="PANTHER" id="PTHR21716:SF53">
    <property type="entry name" value="PERMEASE PERM-RELATED"/>
    <property type="match status" value="1"/>
</dbReference>
<feature type="transmembrane region" description="Helical" evidence="8">
    <location>
        <begin position="241"/>
        <end position="267"/>
    </location>
</feature>
<dbReference type="AlphaFoldDB" id="A0A368YC86"/>
<comment type="similarity">
    <text evidence="2">Belongs to the autoinducer-2 exporter (AI-2E) (TC 2.A.86) family.</text>
</comment>
<comment type="caution">
    <text evidence="9">The sequence shown here is derived from an EMBL/GenBank/DDBJ whole genome shotgun (WGS) entry which is preliminary data.</text>
</comment>
<dbReference type="PANTHER" id="PTHR21716">
    <property type="entry name" value="TRANSMEMBRANE PROTEIN"/>
    <property type="match status" value="1"/>
</dbReference>
<dbReference type="OrthoDB" id="9793390at2"/>
<dbReference type="GO" id="GO:0005886">
    <property type="term" value="C:plasma membrane"/>
    <property type="evidence" value="ECO:0007669"/>
    <property type="project" value="UniProtKB-SubCell"/>
</dbReference>
<dbReference type="EMBL" id="QPJJ01000002">
    <property type="protein sequence ID" value="RCW76956.1"/>
    <property type="molecule type" value="Genomic_DNA"/>
</dbReference>
<feature type="transmembrane region" description="Helical" evidence="8">
    <location>
        <begin position="274"/>
        <end position="290"/>
    </location>
</feature>
<dbReference type="Proteomes" id="UP000252585">
    <property type="component" value="Unassembled WGS sequence"/>
</dbReference>
<evidence type="ECO:0000256" key="1">
    <source>
        <dbReference type="ARBA" id="ARBA00004651"/>
    </source>
</evidence>
<feature type="transmembrane region" description="Helical" evidence="8">
    <location>
        <begin position="70"/>
        <end position="92"/>
    </location>
</feature>
<keyword evidence="5 8" id="KW-0812">Transmembrane</keyword>
<reference evidence="9 10" key="1">
    <citation type="submission" date="2018-07" db="EMBL/GenBank/DDBJ databases">
        <title>Genomic Encyclopedia of Type Strains, Phase IV (KMG-IV): sequencing the most valuable type-strain genomes for metagenomic binning, comparative biology and taxonomic classification.</title>
        <authorList>
            <person name="Goeker M."/>
        </authorList>
    </citation>
    <scope>NUCLEOTIDE SEQUENCE [LARGE SCALE GENOMIC DNA]</scope>
    <source>
        <strain evidence="9 10">DSM 27696</strain>
    </source>
</reference>
<feature type="transmembrane region" description="Helical" evidence="8">
    <location>
        <begin position="7"/>
        <end position="27"/>
    </location>
</feature>
<evidence type="ECO:0000256" key="2">
    <source>
        <dbReference type="ARBA" id="ARBA00009773"/>
    </source>
</evidence>
<accession>A0A368YC86</accession>
<feature type="transmembrane region" description="Helical" evidence="8">
    <location>
        <begin position="210"/>
        <end position="235"/>
    </location>
</feature>
<keyword evidence="4" id="KW-1003">Cell membrane</keyword>
<dbReference type="Pfam" id="PF01594">
    <property type="entry name" value="AI-2E_transport"/>
    <property type="match status" value="1"/>
</dbReference>
<feature type="transmembrane region" description="Helical" evidence="8">
    <location>
        <begin position="39"/>
        <end position="58"/>
    </location>
</feature>
<evidence type="ECO:0000256" key="7">
    <source>
        <dbReference type="ARBA" id="ARBA00023136"/>
    </source>
</evidence>
<protein>
    <submittedName>
        <fullName evidence="9">Putative PurR-regulated permease PerM</fullName>
    </submittedName>
</protein>
<proteinExistence type="inferred from homology"/>
<feature type="transmembrane region" description="Helical" evidence="8">
    <location>
        <begin position="310"/>
        <end position="336"/>
    </location>
</feature>
<dbReference type="InterPro" id="IPR002549">
    <property type="entry name" value="AI-2E-like"/>
</dbReference>
<evidence type="ECO:0000313" key="9">
    <source>
        <dbReference type="EMBL" id="RCW76956.1"/>
    </source>
</evidence>
<comment type="subcellular location">
    <subcellularLocation>
        <location evidence="1">Cell membrane</location>
        <topology evidence="1">Multi-pass membrane protein</topology>
    </subcellularLocation>
</comment>
<keyword evidence="7 8" id="KW-0472">Membrane</keyword>
<evidence type="ECO:0000256" key="8">
    <source>
        <dbReference type="SAM" id="Phobius"/>
    </source>
</evidence>
<sequence length="357" mass="40205">MWWKDSYYKYITAFILLLIALFFMKLMNMFDPFLTIFKTLFYPILIAGFLFYILRPVVEFTSKKLHVPNVVAIIITFISVAGIIYGAGYFLASTIRKEVEDFSHLPSKLREMADKAKLEVEKKDMGLLSPNSIEHEITQYFSNLTQRMGEHFTEVFTTVMGAATIMIIVPILVFFFLKDRKKFLPFATKFLKGEKRQEAKSLLSNVDKTIAAYIIGQVTVAFVDGVLMYLGYLIIGLPYALLLGIFVMVTAVVPFFGPIIGVIPALIVALMQDPVMAIYVLIILIIVQQLEGNLVAPTVLGSRLKVHPLTIILLLVIAMPLAGFIGMVIAVPVYAVGKVLAINLVRYIKLYRETIRP</sequence>
<name>A0A368YC86_9BACI</name>
<evidence type="ECO:0000256" key="4">
    <source>
        <dbReference type="ARBA" id="ARBA00022475"/>
    </source>
</evidence>
<dbReference type="RefSeq" id="WP_114351715.1">
    <property type="nucleotide sequence ID" value="NZ_QPJJ01000002.1"/>
</dbReference>
<evidence type="ECO:0000256" key="5">
    <source>
        <dbReference type="ARBA" id="ARBA00022692"/>
    </source>
</evidence>
<gene>
    <name evidence="9" type="ORF">DFR57_102231</name>
</gene>
<evidence type="ECO:0000256" key="6">
    <source>
        <dbReference type="ARBA" id="ARBA00022989"/>
    </source>
</evidence>
<feature type="transmembrane region" description="Helical" evidence="8">
    <location>
        <begin position="155"/>
        <end position="177"/>
    </location>
</feature>
<keyword evidence="10" id="KW-1185">Reference proteome</keyword>
<organism evidence="9 10">
    <name type="scientific">Saliterribacillus persicus</name>
    <dbReference type="NCBI Taxonomy" id="930114"/>
    <lineage>
        <taxon>Bacteria</taxon>
        <taxon>Bacillati</taxon>
        <taxon>Bacillota</taxon>
        <taxon>Bacilli</taxon>
        <taxon>Bacillales</taxon>
        <taxon>Bacillaceae</taxon>
        <taxon>Saliterribacillus</taxon>
    </lineage>
</organism>
<dbReference type="GO" id="GO:0055085">
    <property type="term" value="P:transmembrane transport"/>
    <property type="evidence" value="ECO:0007669"/>
    <property type="project" value="TreeGrafter"/>
</dbReference>
<keyword evidence="3" id="KW-0813">Transport</keyword>